<accession>A0ABD0SLK0</accession>
<dbReference type="Pfam" id="PF00078">
    <property type="entry name" value="RVT_1"/>
    <property type="match status" value="1"/>
</dbReference>
<feature type="domain" description="Reverse transcriptase" evidence="1">
    <location>
        <begin position="306"/>
        <end position="553"/>
    </location>
</feature>
<dbReference type="GO" id="GO:0071897">
    <property type="term" value="P:DNA biosynthetic process"/>
    <property type="evidence" value="ECO:0007669"/>
    <property type="project" value="UniProtKB-ARBA"/>
</dbReference>
<reference evidence="2 3" key="1">
    <citation type="submission" date="2024-06" db="EMBL/GenBank/DDBJ databases">
        <title>A chromosome-level genome assembly of beet webworm, Loxostege sticticalis.</title>
        <authorList>
            <person name="Zhang Y."/>
        </authorList>
    </citation>
    <scope>NUCLEOTIDE SEQUENCE [LARGE SCALE GENOMIC DNA]</scope>
    <source>
        <strain evidence="2">AQ028</strain>
        <tissue evidence="2">Male pupae</tissue>
    </source>
</reference>
<evidence type="ECO:0000313" key="3">
    <source>
        <dbReference type="Proteomes" id="UP001549921"/>
    </source>
</evidence>
<sequence>MQYNSHINVNDRILDLILSNDHVSVSCCDSPLVPEDSHHKALCVSADFVEIHSLLTKPYFKFIYNLADYSSIIHELKQVDWLFEFNNRSLEDAVSYFYDTIYKLRDKHIPSKTVIPRNKYPPWYKTPLIKMLKEKSKYHSKYKKYRHASDFQAFTLLRQRIKDLEKSLFNDYITKIEQGFLKSPKAFWSYIKAKKCSNAYPSILKFGNRSSGEGEDVCNMFGEYFHSNFLQGCHIIDLNALAQEREVGMSSGASDLCTIEILEEEVLKLLKGVDLNKSPGPDHIPPIFIYKCAESLVTPITILFKKSLNIGKMPKIWKSAFITPIHKKGPKDMVENYRPISKLCILAKIFEKIVYRQVYAAIRQNFSEQQHGFLKGRSTTTNLVLLSDYLTKCMAQRSQVDVIYTDYSKAFDRLDHVMLMRKLLAIGIRGNLYRWFSSYVEDRCQTVVLNGYSSRARSVPSGIPQGSLLGPLLFNIFVNDIHHCFHHSKVLLYADDMKIFYNITSTGDAERLQEDLNRFEAYCALNKLELNTTKCHVCSFTRKPRPLTFNYSLSGTVLSRVEKIKDLGVIFDNKLIFDEHINAIVNKASKALGFIIRTSSEFKQIKTIKILYCAFVRSHLEYASQVWNPTYGIYINRIENIQKKFLRYVQFRSRTYLDSYTLRCRKFHMLPLLERRKIADLSFLLNICNGVLDCPDLLSNVGLYTPLVRLRKPNLLYVPLAACRYRRNSYFIRVFRTFNEVCREVDVDLFHTSAFRLKGRLSDLFFGCRWTSC</sequence>
<protein>
    <recommendedName>
        <fullName evidence="1">Reverse transcriptase domain-containing protein</fullName>
    </recommendedName>
</protein>
<gene>
    <name evidence="2" type="ORF">ABMA28_006543</name>
</gene>
<comment type="caution">
    <text evidence="2">The sequence shown here is derived from an EMBL/GenBank/DDBJ whole genome shotgun (WGS) entry which is preliminary data.</text>
</comment>
<dbReference type="PROSITE" id="PS50878">
    <property type="entry name" value="RT_POL"/>
    <property type="match status" value="1"/>
</dbReference>
<dbReference type="CDD" id="cd01650">
    <property type="entry name" value="RT_nLTR_like"/>
    <property type="match status" value="1"/>
</dbReference>
<evidence type="ECO:0000259" key="1">
    <source>
        <dbReference type="PROSITE" id="PS50878"/>
    </source>
</evidence>
<dbReference type="SUPFAM" id="SSF56672">
    <property type="entry name" value="DNA/RNA polymerases"/>
    <property type="match status" value="1"/>
</dbReference>
<dbReference type="InterPro" id="IPR043502">
    <property type="entry name" value="DNA/RNA_pol_sf"/>
</dbReference>
<dbReference type="EMBL" id="JBEDNZ010000019">
    <property type="protein sequence ID" value="KAL0820714.1"/>
    <property type="molecule type" value="Genomic_DNA"/>
</dbReference>
<dbReference type="AlphaFoldDB" id="A0ABD0SLK0"/>
<dbReference type="PANTHER" id="PTHR33332">
    <property type="entry name" value="REVERSE TRANSCRIPTASE DOMAIN-CONTAINING PROTEIN"/>
    <property type="match status" value="1"/>
</dbReference>
<evidence type="ECO:0000313" key="2">
    <source>
        <dbReference type="EMBL" id="KAL0820714.1"/>
    </source>
</evidence>
<proteinExistence type="predicted"/>
<name>A0ABD0SLK0_LOXSC</name>
<organism evidence="2 3">
    <name type="scientific">Loxostege sticticalis</name>
    <name type="common">Beet webworm moth</name>
    <dbReference type="NCBI Taxonomy" id="481309"/>
    <lineage>
        <taxon>Eukaryota</taxon>
        <taxon>Metazoa</taxon>
        <taxon>Ecdysozoa</taxon>
        <taxon>Arthropoda</taxon>
        <taxon>Hexapoda</taxon>
        <taxon>Insecta</taxon>
        <taxon>Pterygota</taxon>
        <taxon>Neoptera</taxon>
        <taxon>Endopterygota</taxon>
        <taxon>Lepidoptera</taxon>
        <taxon>Glossata</taxon>
        <taxon>Ditrysia</taxon>
        <taxon>Pyraloidea</taxon>
        <taxon>Crambidae</taxon>
        <taxon>Pyraustinae</taxon>
        <taxon>Loxostege</taxon>
    </lineage>
</organism>
<dbReference type="Proteomes" id="UP001549921">
    <property type="component" value="Unassembled WGS sequence"/>
</dbReference>
<dbReference type="InterPro" id="IPR000477">
    <property type="entry name" value="RT_dom"/>
</dbReference>